<evidence type="ECO:0000259" key="1">
    <source>
        <dbReference type="Pfam" id="PF18718"/>
    </source>
</evidence>
<feature type="domain" description="CxC6 like cysteine cluster associated with KDZ" evidence="2">
    <location>
        <begin position="387"/>
        <end position="453"/>
    </location>
</feature>
<proteinExistence type="predicted"/>
<dbReference type="InterPro" id="IPR041539">
    <property type="entry name" value="CxC5"/>
</dbReference>
<evidence type="ECO:0000313" key="4">
    <source>
        <dbReference type="Proteomes" id="UP001218218"/>
    </source>
</evidence>
<accession>A0AAD6ZHB7</accession>
<dbReference type="Pfam" id="PF18721">
    <property type="entry name" value="CxC6"/>
    <property type="match status" value="1"/>
</dbReference>
<sequence length="698" mass="78877">MTATVRDLILILQVFFPEDLSLHKALYLFGVIISLYPLLRLHLNQRRQPRQPAQTAWMKAFRDLLIAAFRPEDEHSSIWAAGLDRSREYADYICEDLASLYMMLGLNPYDLVAPSPPPLSSDPRTVLCTPHLSCVFCPAGDLNITPTLRRVKKPHSVWLLDNTLRWVEADLIIAHCASCQADYHPDCITYRDNDNHRLQRLETTAQYIRMSKHGVWAHRQIAILQENALNRFHSGWSNFADWLNDSTGSRRKMTYRQSQRLFIEHFSRRLLLFHNKHANFTCEGQPSTRSLTEAVRATIGENGGVLATAMTHGCVDCTHIKRYRSDLVNEGILLGTDLEDVAGMAASATDDNAPELAADDAVDQLGLPQQQAAPQAGTPRGYIRLAVMDGKTIQHRKCALHLCEGPLVNYKNGRFCQVHLDLGDLCGIIPCGRPVHQPGALTCDNQLHIAWQQQYNNRFSRLSFPGVQRVIRRQQTAADNGGVIPALRVELGPLGDTPGDQVAHTFRAKSIYCLQTVQWACGFPIGWGKCYRSESPPQVLAILDRIWLDHPQSKPSFVAYDDACSLLRHIVTQDPHSAWLRTTKFVVDAWHYIGHRATDILCRLWCNPAPTNGSQPDLILVEEDANGTKHQTRAFNTETAEQLNSWLNGFESQLRQMSDVNYDFFIHVLMMIYAERVKKQVDTKDLGLSDEFWAEATG</sequence>
<evidence type="ECO:0008006" key="5">
    <source>
        <dbReference type="Google" id="ProtNLM"/>
    </source>
</evidence>
<feature type="domain" description="CxC5 like cysteine cluster associated with KDZ" evidence="1">
    <location>
        <begin position="125"/>
        <end position="246"/>
    </location>
</feature>
<gene>
    <name evidence="3" type="ORF">DFH08DRAFT_1029417</name>
</gene>
<reference evidence="3" key="1">
    <citation type="submission" date="2023-03" db="EMBL/GenBank/DDBJ databases">
        <title>Massive genome expansion in bonnet fungi (Mycena s.s.) driven by repeated elements and novel gene families across ecological guilds.</title>
        <authorList>
            <consortium name="Lawrence Berkeley National Laboratory"/>
            <person name="Harder C.B."/>
            <person name="Miyauchi S."/>
            <person name="Viragh M."/>
            <person name="Kuo A."/>
            <person name="Thoen E."/>
            <person name="Andreopoulos B."/>
            <person name="Lu D."/>
            <person name="Skrede I."/>
            <person name="Drula E."/>
            <person name="Henrissat B."/>
            <person name="Morin E."/>
            <person name="Kohler A."/>
            <person name="Barry K."/>
            <person name="LaButti K."/>
            <person name="Morin E."/>
            <person name="Salamov A."/>
            <person name="Lipzen A."/>
            <person name="Mereny Z."/>
            <person name="Hegedus B."/>
            <person name="Baldrian P."/>
            <person name="Stursova M."/>
            <person name="Weitz H."/>
            <person name="Taylor A."/>
            <person name="Grigoriev I.V."/>
            <person name="Nagy L.G."/>
            <person name="Martin F."/>
            <person name="Kauserud H."/>
        </authorList>
    </citation>
    <scope>NUCLEOTIDE SEQUENCE</scope>
    <source>
        <strain evidence="3">CBHHK002</strain>
    </source>
</reference>
<evidence type="ECO:0000313" key="3">
    <source>
        <dbReference type="EMBL" id="KAJ7323166.1"/>
    </source>
</evidence>
<protein>
    <recommendedName>
        <fullName evidence="5">CxC5 like cysteine cluster associated with KDZ domain-containing protein</fullName>
    </recommendedName>
</protein>
<name>A0AAD6ZHB7_9AGAR</name>
<dbReference type="EMBL" id="JARIHO010000047">
    <property type="protein sequence ID" value="KAJ7323166.1"/>
    <property type="molecule type" value="Genomic_DNA"/>
</dbReference>
<dbReference type="Pfam" id="PF18718">
    <property type="entry name" value="CxC5"/>
    <property type="match status" value="1"/>
</dbReference>
<dbReference type="InterPro" id="IPR040898">
    <property type="entry name" value="CxC6"/>
</dbReference>
<dbReference type="Proteomes" id="UP001218218">
    <property type="component" value="Unassembled WGS sequence"/>
</dbReference>
<dbReference type="AlphaFoldDB" id="A0AAD6ZHB7"/>
<keyword evidence="4" id="KW-1185">Reference proteome</keyword>
<organism evidence="3 4">
    <name type="scientific">Mycena albidolilacea</name>
    <dbReference type="NCBI Taxonomy" id="1033008"/>
    <lineage>
        <taxon>Eukaryota</taxon>
        <taxon>Fungi</taxon>
        <taxon>Dikarya</taxon>
        <taxon>Basidiomycota</taxon>
        <taxon>Agaricomycotina</taxon>
        <taxon>Agaricomycetes</taxon>
        <taxon>Agaricomycetidae</taxon>
        <taxon>Agaricales</taxon>
        <taxon>Marasmiineae</taxon>
        <taxon>Mycenaceae</taxon>
        <taxon>Mycena</taxon>
    </lineage>
</organism>
<comment type="caution">
    <text evidence="3">The sequence shown here is derived from an EMBL/GenBank/DDBJ whole genome shotgun (WGS) entry which is preliminary data.</text>
</comment>
<evidence type="ECO:0000259" key="2">
    <source>
        <dbReference type="Pfam" id="PF18721"/>
    </source>
</evidence>